<evidence type="ECO:0000256" key="10">
    <source>
        <dbReference type="ARBA" id="ARBA00022989"/>
    </source>
</evidence>
<feature type="domain" description="Ion transport" evidence="17">
    <location>
        <begin position="399"/>
        <end position="657"/>
    </location>
</feature>
<dbReference type="InterPro" id="IPR050818">
    <property type="entry name" value="KCNH_animal-type"/>
</dbReference>
<evidence type="ECO:0000256" key="13">
    <source>
        <dbReference type="ARBA" id="ARBA00023180"/>
    </source>
</evidence>
<keyword evidence="7" id="KW-0631">Potassium channel</keyword>
<evidence type="ECO:0000256" key="6">
    <source>
        <dbReference type="ARBA" id="ARBA00022723"/>
    </source>
</evidence>
<keyword evidence="14" id="KW-0407">Ion channel</keyword>
<keyword evidence="8" id="KW-0851">Voltage-gated channel</keyword>
<name>A0AAW1L7E3_POPJA</name>
<dbReference type="Pfam" id="PF13359">
    <property type="entry name" value="DDE_Tnp_4"/>
    <property type="match status" value="2"/>
</dbReference>
<keyword evidence="19" id="KW-0540">Nuclease</keyword>
<evidence type="ECO:0000256" key="1">
    <source>
        <dbReference type="ARBA" id="ARBA00001968"/>
    </source>
</evidence>
<feature type="domain" description="DDE Tnp4" evidence="18">
    <location>
        <begin position="836"/>
        <end position="882"/>
    </location>
</feature>
<dbReference type="InterPro" id="IPR003938">
    <property type="entry name" value="K_chnl_volt-dep_EAG/ELK/ERG"/>
</dbReference>
<evidence type="ECO:0000256" key="14">
    <source>
        <dbReference type="ARBA" id="ARBA00023303"/>
    </source>
</evidence>
<keyword evidence="13" id="KW-0325">Glycoprotein</keyword>
<feature type="transmembrane region" description="Helical" evidence="16">
    <location>
        <begin position="138"/>
        <end position="159"/>
    </location>
</feature>
<dbReference type="EMBL" id="JASPKY010000156">
    <property type="protein sequence ID" value="KAK9729884.1"/>
    <property type="molecule type" value="Genomic_DNA"/>
</dbReference>
<keyword evidence="3" id="KW-0813">Transport</keyword>
<dbReference type="PANTHER" id="PTHR10217">
    <property type="entry name" value="VOLTAGE AND LIGAND GATED POTASSIUM CHANNEL"/>
    <property type="match status" value="1"/>
</dbReference>
<dbReference type="PRINTS" id="PR01463">
    <property type="entry name" value="EAGCHANLFMLY"/>
</dbReference>
<evidence type="ECO:0000259" key="17">
    <source>
        <dbReference type="Pfam" id="PF00520"/>
    </source>
</evidence>
<dbReference type="GO" id="GO:0005249">
    <property type="term" value="F:voltage-gated potassium channel activity"/>
    <property type="evidence" value="ECO:0007669"/>
    <property type="project" value="InterPro"/>
</dbReference>
<evidence type="ECO:0000259" key="18">
    <source>
        <dbReference type="Pfam" id="PF13359"/>
    </source>
</evidence>
<evidence type="ECO:0000256" key="8">
    <source>
        <dbReference type="ARBA" id="ARBA00022882"/>
    </source>
</evidence>
<evidence type="ECO:0000256" key="12">
    <source>
        <dbReference type="ARBA" id="ARBA00023136"/>
    </source>
</evidence>
<feature type="transmembrane region" description="Helical" evidence="16">
    <location>
        <begin position="532"/>
        <end position="558"/>
    </location>
</feature>
<gene>
    <name evidence="19" type="ORF">QE152_g15676</name>
</gene>
<evidence type="ECO:0000256" key="7">
    <source>
        <dbReference type="ARBA" id="ARBA00022826"/>
    </source>
</evidence>
<keyword evidence="19" id="KW-0255">Endonuclease</keyword>
<feature type="transmembrane region" description="Helical" evidence="16">
    <location>
        <begin position="400"/>
        <end position="420"/>
    </location>
</feature>
<dbReference type="Gene3D" id="1.10.1200.260">
    <property type="match status" value="1"/>
</dbReference>
<comment type="catalytic activity">
    <reaction evidence="15">
        <text>K(+)(in) = K(+)(out)</text>
        <dbReference type="Rhea" id="RHEA:29463"/>
        <dbReference type="ChEBI" id="CHEBI:29103"/>
    </reaction>
</comment>
<feature type="domain" description="DDE Tnp4" evidence="18">
    <location>
        <begin position="739"/>
        <end position="829"/>
    </location>
</feature>
<dbReference type="FunFam" id="1.10.1200.260:FF:000002">
    <property type="entry name" value="Potassium voltage-gated channel subfamily H member 8"/>
    <property type="match status" value="1"/>
</dbReference>
<comment type="caution">
    <text evidence="19">The sequence shown here is derived from an EMBL/GenBank/DDBJ whole genome shotgun (WGS) entry which is preliminary data.</text>
</comment>
<accession>A0AAW1L7E3</accession>
<feature type="transmembrane region" description="Helical" evidence="16">
    <location>
        <begin position="626"/>
        <end position="650"/>
    </location>
</feature>
<evidence type="ECO:0000256" key="16">
    <source>
        <dbReference type="SAM" id="Phobius"/>
    </source>
</evidence>
<keyword evidence="19" id="KW-0378">Hydrolase</keyword>
<feature type="transmembrane region" description="Helical" evidence="16">
    <location>
        <begin position="432"/>
        <end position="450"/>
    </location>
</feature>
<dbReference type="Proteomes" id="UP001458880">
    <property type="component" value="Unassembled WGS sequence"/>
</dbReference>
<keyword evidence="9" id="KW-0630">Potassium</keyword>
<dbReference type="FunFam" id="1.10.287.70:FF:000145">
    <property type="entry name" value="Eag-like K[+] channel, isoform B"/>
    <property type="match status" value="1"/>
</dbReference>
<dbReference type="GO" id="GO:0042391">
    <property type="term" value="P:regulation of membrane potential"/>
    <property type="evidence" value="ECO:0007669"/>
    <property type="project" value="TreeGrafter"/>
</dbReference>
<dbReference type="GO" id="GO:0005886">
    <property type="term" value="C:plasma membrane"/>
    <property type="evidence" value="ECO:0007669"/>
    <property type="project" value="TreeGrafter"/>
</dbReference>
<keyword evidence="5 16" id="KW-0812">Transmembrane</keyword>
<evidence type="ECO:0000256" key="3">
    <source>
        <dbReference type="ARBA" id="ARBA00022448"/>
    </source>
</evidence>
<proteinExistence type="predicted"/>
<dbReference type="InterPro" id="IPR027806">
    <property type="entry name" value="HARBI1_dom"/>
</dbReference>
<keyword evidence="11" id="KW-0406">Ion transport</keyword>
<dbReference type="PANTHER" id="PTHR10217:SF637">
    <property type="entry name" value="EAG-LIKE K[+] CHANNEL, ISOFORM A"/>
    <property type="match status" value="1"/>
</dbReference>
<comment type="cofactor">
    <cofactor evidence="1">
        <name>a divalent metal cation</name>
        <dbReference type="ChEBI" id="CHEBI:60240"/>
    </cofactor>
</comment>
<dbReference type="PRINTS" id="PR01465">
    <property type="entry name" value="ELKCHANNEL"/>
</dbReference>
<evidence type="ECO:0000256" key="11">
    <source>
        <dbReference type="ARBA" id="ARBA00023065"/>
    </source>
</evidence>
<dbReference type="InterPro" id="IPR003950">
    <property type="entry name" value="K_chnl_volt-dep_ELK"/>
</dbReference>
<keyword evidence="20" id="KW-1185">Reference proteome</keyword>
<dbReference type="SUPFAM" id="SSF81324">
    <property type="entry name" value="Voltage-gated potassium channels"/>
    <property type="match status" value="1"/>
</dbReference>
<reference evidence="19 20" key="1">
    <citation type="journal article" date="2024" name="BMC Genomics">
        <title>De novo assembly and annotation of Popillia japonica's genome with initial clues to its potential as an invasive pest.</title>
        <authorList>
            <person name="Cucini C."/>
            <person name="Boschi S."/>
            <person name="Funari R."/>
            <person name="Cardaioli E."/>
            <person name="Iannotti N."/>
            <person name="Marturano G."/>
            <person name="Paoli F."/>
            <person name="Bruttini M."/>
            <person name="Carapelli A."/>
            <person name="Frati F."/>
            <person name="Nardi F."/>
        </authorList>
    </citation>
    <scope>NUCLEOTIDE SEQUENCE [LARGE SCALE GENOMIC DNA]</scope>
    <source>
        <strain evidence="19">DMR45628</strain>
    </source>
</reference>
<evidence type="ECO:0000313" key="20">
    <source>
        <dbReference type="Proteomes" id="UP001458880"/>
    </source>
</evidence>
<feature type="transmembrane region" description="Helical" evidence="16">
    <location>
        <begin position="594"/>
        <end position="614"/>
    </location>
</feature>
<keyword evidence="12 16" id="KW-0472">Membrane</keyword>
<feature type="transmembrane region" description="Helical" evidence="16">
    <location>
        <begin position="51"/>
        <end position="72"/>
    </location>
</feature>
<evidence type="ECO:0000256" key="4">
    <source>
        <dbReference type="ARBA" id="ARBA00022538"/>
    </source>
</evidence>
<evidence type="ECO:0000256" key="5">
    <source>
        <dbReference type="ARBA" id="ARBA00022692"/>
    </source>
</evidence>
<dbReference type="GO" id="GO:0004519">
    <property type="term" value="F:endonuclease activity"/>
    <property type="evidence" value="ECO:0007669"/>
    <property type="project" value="UniProtKB-KW"/>
</dbReference>
<dbReference type="AlphaFoldDB" id="A0AAW1L7E3"/>
<dbReference type="InterPro" id="IPR005821">
    <property type="entry name" value="Ion_trans_dom"/>
</dbReference>
<dbReference type="Gene3D" id="1.10.287.70">
    <property type="match status" value="1"/>
</dbReference>
<keyword evidence="6" id="KW-0479">Metal-binding</keyword>
<organism evidence="19 20">
    <name type="scientific">Popillia japonica</name>
    <name type="common">Japanese beetle</name>
    <dbReference type="NCBI Taxonomy" id="7064"/>
    <lineage>
        <taxon>Eukaryota</taxon>
        <taxon>Metazoa</taxon>
        <taxon>Ecdysozoa</taxon>
        <taxon>Arthropoda</taxon>
        <taxon>Hexapoda</taxon>
        <taxon>Insecta</taxon>
        <taxon>Pterygota</taxon>
        <taxon>Neoptera</taxon>
        <taxon>Endopterygota</taxon>
        <taxon>Coleoptera</taxon>
        <taxon>Polyphaga</taxon>
        <taxon>Scarabaeiformia</taxon>
        <taxon>Scarabaeidae</taxon>
        <taxon>Rutelinae</taxon>
        <taxon>Popillia</taxon>
    </lineage>
</organism>
<protein>
    <submittedName>
        <fullName evidence="19">DDE superfamily endonuclease</fullName>
    </submittedName>
</protein>
<keyword evidence="4" id="KW-0633">Potassium transport</keyword>
<evidence type="ECO:0000313" key="19">
    <source>
        <dbReference type="EMBL" id="KAK9729884.1"/>
    </source>
</evidence>
<dbReference type="Pfam" id="PF00520">
    <property type="entry name" value="Ion_trans"/>
    <property type="match status" value="1"/>
</dbReference>
<evidence type="ECO:0000256" key="2">
    <source>
        <dbReference type="ARBA" id="ARBA00004141"/>
    </source>
</evidence>
<sequence>MPQFLVRLKQKLTSTDFESIELFHKLCSYIYVIPDWDLTKPNTIWTIKAKLIVALTILTLLYVYTIIAKTIVNGKNYYQFPNKVFILDYIFYTSQTIENLLAIGLNTSRFQELRVLMETIQNIDGKLEKMGITLKKHYMFNLEIILINLLYLVSCFIFEPRFLIYALPKHVQVYHTTMAMLLMFKYLMCLKTRINKLNLVLERLLQHYMKTPANDVHQTLLDLKTIIKSYVQVLDLIEIFNLMFQWQILFIAVRIACENVTFFSAMLSLIKQGKYESYYGFVTVARSAMIWILTQMLALSANKLVKETDGLHRLCRKLHVELRSLTVRPKNYKILLDQVFLLSHCYDVAAPRITAAGFFTIDHSFINLLSSPTAPLPEYKTSAIKKSRCILSHYGMFKSCWDWLILIATFYVAVVVPYNASFFDNDDKRPSVVVDVIVEALFFIDIVLNFRTTYVNKKGEVVSDWRSISLNYLKTWFIVDLLAALPFDLLYALYGGEKTVSSFANHNIHLIKLTRLLRLARLLQKIDRYAQYSAMILTLLMLSFTLMAHWLACIWYVIADQEKAKQTSIDSNWDLGWIHNLADRLKLNVSVVSYTDLYVTALYFTCSSLTSVGFGNVSANTTSEKIFSICTMLIGALMHAVVFGNVTAIIQRMYSRRSLYQIKWRDLKDFLTLHQIPKELKQRMQDYFQTMWSLNHGIDIHEVGILTDENDEFLSRVLQDALVQFNICAILGIHFKVCIDGTHIKIDKPTERHTDYCNRKGYYSIIVQGVCDERKKFINIFIGFPGSTHDARVFKNSTLYEKLQNSINDFYILGDSAYPILPYLMIPYKDNISDFYILGDSAYPILPYLMIPYKDNGHLRPAQKHFNKKISSARVFIEHTFGP</sequence>
<keyword evidence="10 16" id="KW-1133">Transmembrane helix</keyword>
<evidence type="ECO:0000256" key="15">
    <source>
        <dbReference type="ARBA" id="ARBA00034430"/>
    </source>
</evidence>
<evidence type="ECO:0000256" key="9">
    <source>
        <dbReference type="ARBA" id="ARBA00022958"/>
    </source>
</evidence>
<dbReference type="GO" id="GO:0034702">
    <property type="term" value="C:monoatomic ion channel complex"/>
    <property type="evidence" value="ECO:0007669"/>
    <property type="project" value="UniProtKB-KW"/>
</dbReference>
<comment type="subcellular location">
    <subcellularLocation>
        <location evidence="2">Membrane</location>
        <topology evidence="2">Multi-pass membrane protein</topology>
    </subcellularLocation>
</comment>
<feature type="transmembrane region" description="Helical" evidence="16">
    <location>
        <begin position="171"/>
        <end position="188"/>
    </location>
</feature>
<dbReference type="GO" id="GO:0046872">
    <property type="term" value="F:metal ion binding"/>
    <property type="evidence" value="ECO:0007669"/>
    <property type="project" value="UniProtKB-KW"/>
</dbReference>